<dbReference type="Gene3D" id="1.10.8.500">
    <property type="entry name" value="HAMP domain in histidine kinase"/>
    <property type="match status" value="1"/>
</dbReference>
<organism evidence="7">
    <name type="scientific">Methylobacterium bullatum</name>
    <dbReference type="NCBI Taxonomy" id="570505"/>
    <lineage>
        <taxon>Bacteria</taxon>
        <taxon>Pseudomonadati</taxon>
        <taxon>Pseudomonadota</taxon>
        <taxon>Alphaproteobacteria</taxon>
        <taxon>Hyphomicrobiales</taxon>
        <taxon>Methylobacteriaceae</taxon>
        <taxon>Methylobacterium</taxon>
    </lineage>
</organism>
<keyword evidence="1 3" id="KW-0807">Transducer</keyword>
<name>A0A679IWC3_9HYPH</name>
<evidence type="ECO:0000256" key="3">
    <source>
        <dbReference type="PROSITE-ProRule" id="PRU00284"/>
    </source>
</evidence>
<dbReference type="GO" id="GO:0016020">
    <property type="term" value="C:membrane"/>
    <property type="evidence" value="ECO:0007669"/>
    <property type="project" value="InterPro"/>
</dbReference>
<dbReference type="InterPro" id="IPR003660">
    <property type="entry name" value="HAMP_dom"/>
</dbReference>
<keyword evidence="4" id="KW-0472">Membrane</keyword>
<gene>
    <name evidence="7" type="primary">mcp1_1</name>
    <name evidence="7" type="ORF">MBUL_01128</name>
</gene>
<evidence type="ECO:0000259" key="6">
    <source>
        <dbReference type="PROSITE" id="PS50885"/>
    </source>
</evidence>
<feature type="domain" description="HAMP" evidence="6">
    <location>
        <begin position="211"/>
        <end position="264"/>
    </location>
</feature>
<dbReference type="SUPFAM" id="SSF58104">
    <property type="entry name" value="Methyl-accepting chemotaxis protein (MCP) signaling domain"/>
    <property type="match status" value="1"/>
</dbReference>
<dbReference type="PANTHER" id="PTHR32089:SF112">
    <property type="entry name" value="LYSOZYME-LIKE PROTEIN-RELATED"/>
    <property type="match status" value="1"/>
</dbReference>
<comment type="similarity">
    <text evidence="2">Belongs to the methyl-accepting chemotaxis (MCP) protein family.</text>
</comment>
<dbReference type="InterPro" id="IPR004089">
    <property type="entry name" value="MCPsignal_dom"/>
</dbReference>
<accession>A0A679IWC3</accession>
<evidence type="ECO:0000256" key="2">
    <source>
        <dbReference type="ARBA" id="ARBA00029447"/>
    </source>
</evidence>
<keyword evidence="4" id="KW-0812">Transmembrane</keyword>
<protein>
    <submittedName>
        <fullName evidence="7">Methyl-accepting chemotaxis protein 1</fullName>
    </submittedName>
</protein>
<dbReference type="GO" id="GO:0007165">
    <property type="term" value="P:signal transduction"/>
    <property type="evidence" value="ECO:0007669"/>
    <property type="project" value="UniProtKB-KW"/>
</dbReference>
<keyword evidence="4" id="KW-1133">Transmembrane helix</keyword>
<dbReference type="Pfam" id="PF00015">
    <property type="entry name" value="MCPsignal"/>
    <property type="match status" value="1"/>
</dbReference>
<dbReference type="Pfam" id="PF00672">
    <property type="entry name" value="HAMP"/>
    <property type="match status" value="1"/>
</dbReference>
<evidence type="ECO:0000313" key="7">
    <source>
        <dbReference type="EMBL" id="CAA2101342.1"/>
    </source>
</evidence>
<feature type="transmembrane region" description="Helical" evidence="4">
    <location>
        <begin position="189"/>
        <end position="214"/>
    </location>
</feature>
<evidence type="ECO:0000256" key="1">
    <source>
        <dbReference type="ARBA" id="ARBA00023224"/>
    </source>
</evidence>
<evidence type="ECO:0000259" key="5">
    <source>
        <dbReference type="PROSITE" id="PS50111"/>
    </source>
</evidence>
<reference evidence="7" key="1">
    <citation type="submission" date="2019-12" db="EMBL/GenBank/DDBJ databases">
        <authorList>
            <person name="Cremers G."/>
        </authorList>
    </citation>
    <scope>NUCLEOTIDE SEQUENCE</scope>
    <source>
        <strain evidence="7">Mbul1</strain>
    </source>
</reference>
<dbReference type="PANTHER" id="PTHR32089">
    <property type="entry name" value="METHYL-ACCEPTING CHEMOTAXIS PROTEIN MCPB"/>
    <property type="match status" value="1"/>
</dbReference>
<evidence type="ECO:0000256" key="4">
    <source>
        <dbReference type="SAM" id="Phobius"/>
    </source>
</evidence>
<dbReference type="PROSITE" id="PS50111">
    <property type="entry name" value="CHEMOTAXIS_TRANSDUC_2"/>
    <property type="match status" value="1"/>
</dbReference>
<feature type="domain" description="Methyl-accepting transducer" evidence="5">
    <location>
        <begin position="298"/>
        <end position="541"/>
    </location>
</feature>
<dbReference type="PROSITE" id="PS50885">
    <property type="entry name" value="HAMP"/>
    <property type="match status" value="1"/>
</dbReference>
<dbReference type="SMART" id="SM00304">
    <property type="entry name" value="HAMP"/>
    <property type="match status" value="1"/>
</dbReference>
<dbReference type="AlphaFoldDB" id="A0A679IWC3"/>
<proteinExistence type="inferred from homology"/>
<dbReference type="EMBL" id="LR743504">
    <property type="protein sequence ID" value="CAA2101342.1"/>
    <property type="molecule type" value="Genomic_DNA"/>
</dbReference>
<sequence>MSKLSIAKKLGLFSGLGILLAVGLVANQWMGNQRITQSIEAVSREQTILDGIKNAQLALSQIQVAFRDARLSDTEEAYKDAVGRIRTSFDSAHEGLKAPIRIALKPDVLKDIDAGLAQFTELALKSASTITYDQGRKRVDEAALAASGEQRNGARRKAIVAIEQSLSNAQRFTDEARLSSMGAVETATLLGLVIGAVAILLQGGSALFSMMTVARPIRGMTEAMNRLAAGDVEVAIPDRTRTDELGAMAGAVQVFKDGMIRNRALEIETERLRLAAETERKVGMHTLADEFEAAVGGIVSMVSAAATEMQATASQLTASAEETSAQSSAVLTAAEEASANVTAVAGSAEELGASVAEIGRQVARSAEMTAAAVREAEQTALAVAELREVAASIGDVVNLISNLAGQTNLLALNATIEAARAGEAGRGFAVVASEVKELANQTAKATTEISAKIAAIQSSTRQATSAIDGISSTIHGIDETAAVISASVSQQDAATREIAGSVAQASIGTGEVSANITGVARAAQETGASAGQVFTASSELARQAERLSLEVQKFLHTVRAA</sequence>
<dbReference type="CDD" id="cd06225">
    <property type="entry name" value="HAMP"/>
    <property type="match status" value="1"/>
</dbReference>
<dbReference type="SMART" id="SM00283">
    <property type="entry name" value="MA"/>
    <property type="match status" value="1"/>
</dbReference>
<dbReference type="Gene3D" id="1.10.287.950">
    <property type="entry name" value="Methyl-accepting chemotaxis protein"/>
    <property type="match status" value="1"/>
</dbReference>